<dbReference type="AlphaFoldDB" id="A0A232LND3"/>
<evidence type="ECO:0000256" key="6">
    <source>
        <dbReference type="ARBA" id="ARBA00022729"/>
    </source>
</evidence>
<dbReference type="InterPro" id="IPR014756">
    <property type="entry name" value="Ig_E-set"/>
</dbReference>
<dbReference type="CDD" id="cd00917">
    <property type="entry name" value="PG-PI_TP"/>
    <property type="match status" value="1"/>
</dbReference>
<evidence type="ECO:0000256" key="1">
    <source>
        <dbReference type="ARBA" id="ARBA00002053"/>
    </source>
</evidence>
<comment type="function">
    <text evidence="1">Catalyzes the intermembrane transfer of phosphatidylglycerol and phosphatidylinositol.</text>
</comment>
<dbReference type="InterPro" id="IPR033917">
    <property type="entry name" value="ML_PG-PI_TP"/>
</dbReference>
<keyword evidence="7" id="KW-0445">Lipid transport</keyword>
<dbReference type="GO" id="GO:0032934">
    <property type="term" value="F:sterol binding"/>
    <property type="evidence" value="ECO:0007669"/>
    <property type="project" value="InterPro"/>
</dbReference>
<keyword evidence="6 8" id="KW-0732">Signal</keyword>
<evidence type="ECO:0000256" key="7">
    <source>
        <dbReference type="ARBA" id="ARBA00023055"/>
    </source>
</evidence>
<dbReference type="SUPFAM" id="SSF81296">
    <property type="entry name" value="E set domains"/>
    <property type="match status" value="1"/>
</dbReference>
<evidence type="ECO:0000256" key="4">
    <source>
        <dbReference type="ARBA" id="ARBA00016056"/>
    </source>
</evidence>
<dbReference type="PANTHER" id="PTHR11306:SF0">
    <property type="entry name" value="PHOSPHATIDYLGLYCEROL_PHOSPHATIDYLINOSITOL TRANSFER PROTEIN"/>
    <property type="match status" value="1"/>
</dbReference>
<evidence type="ECO:0000256" key="3">
    <source>
        <dbReference type="ARBA" id="ARBA00011245"/>
    </source>
</evidence>
<dbReference type="GO" id="GO:0032366">
    <property type="term" value="P:intracellular sterol transport"/>
    <property type="evidence" value="ECO:0007669"/>
    <property type="project" value="InterPro"/>
</dbReference>
<feature type="chain" id="PRO_5013234860" description="Phosphatidylglycerol/phosphatidylinositol transfer protein" evidence="8">
    <location>
        <begin position="21"/>
        <end position="172"/>
    </location>
</feature>
<dbReference type="Pfam" id="PF02221">
    <property type="entry name" value="E1_DerP2_DerF2"/>
    <property type="match status" value="1"/>
</dbReference>
<dbReference type="PANTHER" id="PTHR11306">
    <property type="entry name" value="NIEMANN PICK TYPE C2 PROTEIN NPC2-RELATED"/>
    <property type="match status" value="1"/>
</dbReference>
<gene>
    <name evidence="10" type="ORF">Egran_06724</name>
</gene>
<dbReference type="InterPro" id="IPR039670">
    <property type="entry name" value="NPC2-like"/>
</dbReference>
<evidence type="ECO:0000313" key="10">
    <source>
        <dbReference type="EMBL" id="OXV05508.1"/>
    </source>
</evidence>
<feature type="domain" description="MD-2-related lipid-recognition" evidence="9">
    <location>
        <begin position="48"/>
        <end position="169"/>
    </location>
</feature>
<dbReference type="SMART" id="SM00737">
    <property type="entry name" value="ML"/>
    <property type="match status" value="1"/>
</dbReference>
<dbReference type="InterPro" id="IPR003172">
    <property type="entry name" value="ML_dom"/>
</dbReference>
<dbReference type="OrthoDB" id="6409159at2759"/>
<organism evidence="10 11">
    <name type="scientific">Elaphomyces granulatus</name>
    <dbReference type="NCBI Taxonomy" id="519963"/>
    <lineage>
        <taxon>Eukaryota</taxon>
        <taxon>Fungi</taxon>
        <taxon>Dikarya</taxon>
        <taxon>Ascomycota</taxon>
        <taxon>Pezizomycotina</taxon>
        <taxon>Eurotiomycetes</taxon>
        <taxon>Eurotiomycetidae</taxon>
        <taxon>Eurotiales</taxon>
        <taxon>Elaphomycetaceae</taxon>
        <taxon>Elaphomyces</taxon>
    </lineage>
</organism>
<name>A0A232LND3_9EURO</name>
<keyword evidence="5" id="KW-0813">Transport</keyword>
<evidence type="ECO:0000259" key="9">
    <source>
        <dbReference type="SMART" id="SM00737"/>
    </source>
</evidence>
<comment type="caution">
    <text evidence="10">The sequence shown here is derived from an EMBL/GenBank/DDBJ whole genome shotgun (WGS) entry which is preliminary data.</text>
</comment>
<evidence type="ECO:0000313" key="11">
    <source>
        <dbReference type="Proteomes" id="UP000243515"/>
    </source>
</evidence>
<evidence type="ECO:0000256" key="5">
    <source>
        <dbReference type="ARBA" id="ARBA00022448"/>
    </source>
</evidence>
<sequence>MKLVFSTTIVLFLIPLSVTARTLSVFGLDQSPIQTTNTGPPVNGSNPLHYCSDPNNNILQIQSIDLSPNPPKPGESLTIEARGTLRQTVEEGAKVLLQVKYGLIRLINVEADLCDQIENVDLHCPLKEGEITFQKKVDIPREIPPGKYAATADAYTKDNQKITCIQAEGIEF</sequence>
<protein>
    <recommendedName>
        <fullName evidence="4">Phosphatidylglycerol/phosphatidylinositol transfer protein</fullName>
    </recommendedName>
</protein>
<dbReference type="EMBL" id="NPHW01006870">
    <property type="protein sequence ID" value="OXV05508.1"/>
    <property type="molecule type" value="Genomic_DNA"/>
</dbReference>
<comment type="subunit">
    <text evidence="3">Monomer.</text>
</comment>
<evidence type="ECO:0000256" key="8">
    <source>
        <dbReference type="SAM" id="SignalP"/>
    </source>
</evidence>
<comment type="similarity">
    <text evidence="2">Belongs to the NPC2 family.</text>
</comment>
<dbReference type="FunFam" id="2.60.40.770:FF:000004">
    <property type="entry name" value="Phosphatidylglycerol/phosphatidylinositol transfer protein"/>
    <property type="match status" value="1"/>
</dbReference>
<keyword evidence="11" id="KW-1185">Reference proteome</keyword>
<dbReference type="Gene3D" id="2.60.40.770">
    <property type="match status" value="1"/>
</dbReference>
<reference evidence="10 11" key="1">
    <citation type="journal article" date="2015" name="Environ. Microbiol.">
        <title>Metagenome sequence of Elaphomyces granulatus from sporocarp tissue reveals Ascomycota ectomycorrhizal fingerprints of genome expansion and a Proteobacteria-rich microbiome.</title>
        <authorList>
            <person name="Quandt C.A."/>
            <person name="Kohler A."/>
            <person name="Hesse C.N."/>
            <person name="Sharpton T.J."/>
            <person name="Martin F."/>
            <person name="Spatafora J.W."/>
        </authorList>
    </citation>
    <scope>NUCLEOTIDE SEQUENCE [LARGE SCALE GENOMIC DNA]</scope>
    <source>
        <strain evidence="10 11">OSC145934</strain>
    </source>
</reference>
<accession>A0A232LND3</accession>
<proteinExistence type="inferred from homology"/>
<dbReference type="Proteomes" id="UP000243515">
    <property type="component" value="Unassembled WGS sequence"/>
</dbReference>
<evidence type="ECO:0000256" key="2">
    <source>
        <dbReference type="ARBA" id="ARBA00006370"/>
    </source>
</evidence>
<feature type="signal peptide" evidence="8">
    <location>
        <begin position="1"/>
        <end position="20"/>
    </location>
</feature>